<feature type="transmembrane region" description="Helical" evidence="6">
    <location>
        <begin position="245"/>
        <end position="261"/>
    </location>
</feature>
<keyword evidence="3 6" id="KW-0812">Transmembrane</keyword>
<feature type="transmembrane region" description="Helical" evidence="6">
    <location>
        <begin position="47"/>
        <end position="65"/>
    </location>
</feature>
<feature type="transmembrane region" description="Helical" evidence="6">
    <location>
        <begin position="111"/>
        <end position="127"/>
    </location>
</feature>
<organism evidence="7 8">
    <name type="scientific">Allopseudospirillum japonicum</name>
    <dbReference type="NCBI Taxonomy" id="64971"/>
    <lineage>
        <taxon>Bacteria</taxon>
        <taxon>Pseudomonadati</taxon>
        <taxon>Pseudomonadota</taxon>
        <taxon>Gammaproteobacteria</taxon>
        <taxon>Oceanospirillales</taxon>
        <taxon>Oceanospirillaceae</taxon>
        <taxon>Allopseudospirillum</taxon>
    </lineage>
</organism>
<reference evidence="8" key="1">
    <citation type="submission" date="2016-10" db="EMBL/GenBank/DDBJ databases">
        <authorList>
            <person name="Varghese N."/>
            <person name="Submissions S."/>
        </authorList>
    </citation>
    <scope>NUCLEOTIDE SEQUENCE [LARGE SCALE GENOMIC DNA]</scope>
    <source>
        <strain evidence="8">DSM 7165</strain>
    </source>
</reference>
<evidence type="ECO:0000256" key="3">
    <source>
        <dbReference type="ARBA" id="ARBA00022692"/>
    </source>
</evidence>
<dbReference type="GO" id="GO:0005886">
    <property type="term" value="C:plasma membrane"/>
    <property type="evidence" value="ECO:0007669"/>
    <property type="project" value="UniProtKB-SubCell"/>
</dbReference>
<feature type="transmembrane region" description="Helical" evidence="6">
    <location>
        <begin position="6"/>
        <end position="35"/>
    </location>
</feature>
<keyword evidence="5 6" id="KW-0472">Membrane</keyword>
<feature type="transmembrane region" description="Helical" evidence="6">
    <location>
        <begin position="213"/>
        <end position="233"/>
    </location>
</feature>
<dbReference type="Proteomes" id="UP000242999">
    <property type="component" value="Unassembled WGS sequence"/>
</dbReference>
<feature type="transmembrane region" description="Helical" evidence="6">
    <location>
        <begin position="147"/>
        <end position="170"/>
    </location>
</feature>
<proteinExistence type="inferred from homology"/>
<dbReference type="EMBL" id="FNYH01000008">
    <property type="protein sequence ID" value="SEI72375.1"/>
    <property type="molecule type" value="Genomic_DNA"/>
</dbReference>
<dbReference type="STRING" id="64971.SAMN05421831_108116"/>
<dbReference type="InterPro" id="IPR002781">
    <property type="entry name" value="TM_pro_TauE-like"/>
</dbReference>
<evidence type="ECO:0000256" key="1">
    <source>
        <dbReference type="ARBA" id="ARBA00004141"/>
    </source>
</evidence>
<dbReference type="AlphaFoldDB" id="A0A1H6T810"/>
<evidence type="ECO:0000313" key="7">
    <source>
        <dbReference type="EMBL" id="SEI72375.1"/>
    </source>
</evidence>
<accession>A0A1H6T810</accession>
<keyword evidence="6" id="KW-1003">Cell membrane</keyword>
<comment type="subcellular location">
    <subcellularLocation>
        <location evidence="6">Cell membrane</location>
        <topology evidence="6">Multi-pass membrane protein</topology>
    </subcellularLocation>
    <subcellularLocation>
        <location evidence="1">Membrane</location>
        <topology evidence="1">Multi-pass membrane protein</topology>
    </subcellularLocation>
</comment>
<evidence type="ECO:0000313" key="8">
    <source>
        <dbReference type="Proteomes" id="UP000242999"/>
    </source>
</evidence>
<dbReference type="PANTHER" id="PTHR43483">
    <property type="entry name" value="MEMBRANE TRANSPORTER PROTEIN HI_0806-RELATED"/>
    <property type="match status" value="1"/>
</dbReference>
<name>A0A1H6T810_9GAMM</name>
<keyword evidence="4 6" id="KW-1133">Transmembrane helix</keyword>
<keyword evidence="8" id="KW-1185">Reference proteome</keyword>
<evidence type="ECO:0000256" key="6">
    <source>
        <dbReference type="RuleBase" id="RU363041"/>
    </source>
</evidence>
<evidence type="ECO:0000256" key="4">
    <source>
        <dbReference type="ARBA" id="ARBA00022989"/>
    </source>
</evidence>
<dbReference type="Pfam" id="PF01925">
    <property type="entry name" value="TauE"/>
    <property type="match status" value="1"/>
</dbReference>
<feature type="transmembrane region" description="Helical" evidence="6">
    <location>
        <begin position="85"/>
        <end position="104"/>
    </location>
</feature>
<evidence type="ECO:0000256" key="2">
    <source>
        <dbReference type="ARBA" id="ARBA00009142"/>
    </source>
</evidence>
<comment type="similarity">
    <text evidence="2 6">Belongs to the 4-toluene sulfonate uptake permease (TSUP) (TC 2.A.102) family.</text>
</comment>
<evidence type="ECO:0000256" key="5">
    <source>
        <dbReference type="ARBA" id="ARBA00023136"/>
    </source>
</evidence>
<feature type="transmembrane region" description="Helical" evidence="6">
    <location>
        <begin position="177"/>
        <end position="201"/>
    </location>
</feature>
<dbReference type="RefSeq" id="WP_245710618.1">
    <property type="nucleotide sequence ID" value="NZ_FNYH01000008.1"/>
</dbReference>
<sequence length="262" mass="27080">MLMTLTTYLFLGAAAGTLAGLFGIGGGLIIVPTLVFTFTAQGMDVNILTHLAVGTSLATIVVTSLSSVKAHQDKGAVRWDWFQPLALGIVFGSALGVMTASLLSGWALQKIIGVFALIVALQMGLGLKPKPSRQIPKQTGLTGVGGLIGWASAIFGIGGGSLSVPFLTWCNAPMHQAVATSAACGLPIAIVGALVNIYTGWGLEALPAGATGFVYWPAFAGIVLMSVPFARMGAHLAHRLPSTRLKQIFALLLVAVGLRFLL</sequence>
<gene>
    <name evidence="7" type="ORF">SAMN05421831_108116</name>
</gene>
<dbReference type="PANTHER" id="PTHR43483:SF3">
    <property type="entry name" value="MEMBRANE TRANSPORTER PROTEIN HI_0806-RELATED"/>
    <property type="match status" value="1"/>
</dbReference>
<protein>
    <recommendedName>
        <fullName evidence="6">Probable membrane transporter protein</fullName>
    </recommendedName>
</protein>